<reference evidence="15" key="1">
    <citation type="submission" date="2023-07" db="EMBL/GenBank/DDBJ databases">
        <title>Chromosome-level genome assembly of Artemia franciscana.</title>
        <authorList>
            <person name="Jo E."/>
        </authorList>
    </citation>
    <scope>NUCLEOTIDE SEQUENCE</scope>
    <source>
        <tissue evidence="15">Whole body</tissue>
    </source>
</reference>
<dbReference type="SUPFAM" id="SSF52058">
    <property type="entry name" value="L domain-like"/>
    <property type="match status" value="2"/>
</dbReference>
<dbReference type="FunFam" id="3.80.10.10:FF:001438">
    <property type="entry name" value="Uncharacterized protein"/>
    <property type="match status" value="1"/>
</dbReference>
<evidence type="ECO:0000256" key="5">
    <source>
        <dbReference type="ARBA" id="ARBA00022614"/>
    </source>
</evidence>
<evidence type="ECO:0000256" key="9">
    <source>
        <dbReference type="ARBA" id="ARBA00022989"/>
    </source>
</evidence>
<evidence type="ECO:0000256" key="2">
    <source>
        <dbReference type="ARBA" id="ARBA00004479"/>
    </source>
</evidence>
<evidence type="ECO:0000256" key="8">
    <source>
        <dbReference type="ARBA" id="ARBA00022737"/>
    </source>
</evidence>
<dbReference type="SUPFAM" id="SSF52200">
    <property type="entry name" value="Toll/Interleukin receptor TIR domain"/>
    <property type="match status" value="1"/>
</dbReference>
<keyword evidence="9 12" id="KW-1133">Transmembrane helix</keyword>
<dbReference type="GO" id="GO:0005886">
    <property type="term" value="C:plasma membrane"/>
    <property type="evidence" value="ECO:0007669"/>
    <property type="project" value="UniProtKB-SubCell"/>
</dbReference>
<dbReference type="PROSITE" id="PS50104">
    <property type="entry name" value="TIR"/>
    <property type="match status" value="1"/>
</dbReference>
<dbReference type="SMART" id="SM00365">
    <property type="entry name" value="LRR_SD22"/>
    <property type="match status" value="8"/>
</dbReference>
<dbReference type="InterPro" id="IPR032675">
    <property type="entry name" value="LRR_dom_sf"/>
</dbReference>
<dbReference type="Pfam" id="PF13855">
    <property type="entry name" value="LRR_8"/>
    <property type="match status" value="2"/>
</dbReference>
<keyword evidence="5" id="KW-0433">Leucine-rich repeat</keyword>
<dbReference type="PROSITE" id="PS51450">
    <property type="entry name" value="LRR"/>
    <property type="match status" value="6"/>
</dbReference>
<evidence type="ECO:0000256" key="11">
    <source>
        <dbReference type="ARBA" id="ARBA00023170"/>
    </source>
</evidence>
<dbReference type="InterPro" id="IPR000483">
    <property type="entry name" value="Cys-rich_flank_reg_C"/>
</dbReference>
<dbReference type="AlphaFoldDB" id="A0AA88HNJ4"/>
<dbReference type="PANTHER" id="PTHR24369">
    <property type="entry name" value="ANTIGEN BSP, PUTATIVE-RELATED"/>
    <property type="match status" value="1"/>
</dbReference>
<keyword evidence="6 12" id="KW-0812">Transmembrane</keyword>
<comment type="subcellular location">
    <subcellularLocation>
        <location evidence="1">Cell membrane</location>
    </subcellularLocation>
    <subcellularLocation>
        <location evidence="2">Membrane</location>
        <topology evidence="2">Single-pass type I membrane protein</topology>
    </subcellularLocation>
</comment>
<evidence type="ECO:0000256" key="4">
    <source>
        <dbReference type="ARBA" id="ARBA00022475"/>
    </source>
</evidence>
<evidence type="ECO:0000256" key="12">
    <source>
        <dbReference type="SAM" id="Phobius"/>
    </source>
</evidence>
<dbReference type="InterPro" id="IPR050541">
    <property type="entry name" value="LRR_TM_domain-containing"/>
</dbReference>
<dbReference type="SMART" id="SM00082">
    <property type="entry name" value="LRRCT"/>
    <property type="match status" value="2"/>
</dbReference>
<dbReference type="Proteomes" id="UP001187531">
    <property type="component" value="Unassembled WGS sequence"/>
</dbReference>
<evidence type="ECO:0000256" key="13">
    <source>
        <dbReference type="SAM" id="SignalP"/>
    </source>
</evidence>
<dbReference type="SMART" id="SM00369">
    <property type="entry name" value="LRR_TYP"/>
    <property type="match status" value="12"/>
</dbReference>
<protein>
    <recommendedName>
        <fullName evidence="14">TIR domain-containing protein</fullName>
    </recommendedName>
</protein>
<dbReference type="PANTHER" id="PTHR24369:SF210">
    <property type="entry name" value="CHAOPTIN-RELATED"/>
    <property type="match status" value="1"/>
</dbReference>
<dbReference type="Gene3D" id="3.80.10.10">
    <property type="entry name" value="Ribonuclease Inhibitor"/>
    <property type="match status" value="3"/>
</dbReference>
<comment type="similarity">
    <text evidence="3">Belongs to the Toll-like receptor family.</text>
</comment>
<dbReference type="Gene3D" id="3.40.50.10140">
    <property type="entry name" value="Toll/interleukin-1 receptor homology (TIR) domain"/>
    <property type="match status" value="1"/>
</dbReference>
<dbReference type="GO" id="GO:0007165">
    <property type="term" value="P:signal transduction"/>
    <property type="evidence" value="ECO:0007669"/>
    <property type="project" value="InterPro"/>
</dbReference>
<dbReference type="InterPro" id="IPR001611">
    <property type="entry name" value="Leu-rich_rpt"/>
</dbReference>
<comment type="caution">
    <text evidence="15">The sequence shown here is derived from an EMBL/GenBank/DDBJ whole genome shotgun (WGS) entry which is preliminary data.</text>
</comment>
<feature type="domain" description="TIR" evidence="14">
    <location>
        <begin position="694"/>
        <end position="821"/>
    </location>
</feature>
<keyword evidence="8" id="KW-0677">Repeat</keyword>
<evidence type="ECO:0000256" key="6">
    <source>
        <dbReference type="ARBA" id="ARBA00022692"/>
    </source>
</evidence>
<name>A0AA88HNJ4_ARTSF</name>
<evidence type="ECO:0000256" key="3">
    <source>
        <dbReference type="ARBA" id="ARBA00009634"/>
    </source>
</evidence>
<dbReference type="FunFam" id="3.80.10.10:FF:001164">
    <property type="entry name" value="GH01279p"/>
    <property type="match status" value="1"/>
</dbReference>
<proteinExistence type="inferred from homology"/>
<evidence type="ECO:0000256" key="10">
    <source>
        <dbReference type="ARBA" id="ARBA00023136"/>
    </source>
</evidence>
<gene>
    <name evidence="15" type="ORF">QYM36_009931</name>
</gene>
<keyword evidence="7 13" id="KW-0732">Signal</keyword>
<evidence type="ECO:0000256" key="1">
    <source>
        <dbReference type="ARBA" id="ARBA00004236"/>
    </source>
</evidence>
<feature type="chain" id="PRO_5041693493" description="TIR domain-containing protein" evidence="13">
    <location>
        <begin position="17"/>
        <end position="952"/>
    </location>
</feature>
<sequence length="952" mass="107835">MLAFALVFLLFGYGQCQCTWSAYTSELDKFGDLKLICEVEKLQEVSHIVTRDLINNPSFSERTVSLFVVCGSSFPSMQSAVSDFSLKRLTRLSDITIHGCQINNLQQDFFKFLKTSGIKSLNLSRNDIRNIENFAFETFPDLEILTLDNNELTTIQKEVFKHLIRLKTLSLSNNKLGNIDIGAFDKLISLQILNVDNNEIVDINGVFNGLVNLRSLTLSQNRISLFDFSFLPKNLEQLDMRRNEISEIGNYFELQGQLSLKSLDMSFNLIQSIKDLNVPNQVQNLILNHNRISEVAQNTFVGKLNLTRIDLTWNQLKHLDISSFWLSPLAHSKPSLYLGNNPLVCDCSLEWLPRLINSATSQPELMDASDVECELVDNQGTRSLLEMRKDEFLCSYESHCFALCHCCDFDACDCEMACPAGCVCYHDNPWANNYVQCSNTGSSVLPANVPMDVTHLALDGNQYSQMKSHSFIGRKNLKSLFLNSSQINSLQNRTFHGLANLEILHLEDNFLKKIYSWDFESLESLKEIYLQNNQIQTIFPEAFSHIRNLQILNLVGNELTNLPDGIFISNPKLEILSLNENPWTCGCNLAMTLNTWTDNSPLKLEQSSLIFCTNELGVFQSMLALTEICDSGEALVIYSAPSMPNLVPITIAVVLTVVLFALMIAVFVVIRRRAVKGWLVSRWAAEKQDFKKSKMFDLCVCYSLKDEHFVTQILCPVLENGEQRGKIYMQHRDGGASPEQNLHIAAASCAKILIIGSNAFLETEWDRPETRKAISSAILIAPTVIVLLDDDVDTELNKTIKNSTVLVWGSDRFWPTLIKQTPPSNDPRKTAFAQKEPCHSGAHMTCNFQYPSSIRHFSVTPNQNCNTLCIHPQSTEHVYMSIDEPVYHCVHNNPHSSFNRNYTMRSDYRDQVCEQFCCVVTETMPRHTGQKLIMNPQIISYTSDGKFPAYIV</sequence>
<feature type="transmembrane region" description="Helical" evidence="12">
    <location>
        <begin position="646"/>
        <end position="670"/>
    </location>
</feature>
<dbReference type="InterPro" id="IPR000157">
    <property type="entry name" value="TIR_dom"/>
</dbReference>
<accession>A0AA88HNJ4</accession>
<dbReference type="InterPro" id="IPR035897">
    <property type="entry name" value="Toll_tir_struct_dom_sf"/>
</dbReference>
<keyword evidence="10 12" id="KW-0472">Membrane</keyword>
<evidence type="ECO:0000256" key="7">
    <source>
        <dbReference type="ARBA" id="ARBA00022729"/>
    </source>
</evidence>
<feature type="signal peptide" evidence="13">
    <location>
        <begin position="1"/>
        <end position="16"/>
    </location>
</feature>
<dbReference type="InterPro" id="IPR003591">
    <property type="entry name" value="Leu-rich_rpt_typical-subtyp"/>
</dbReference>
<keyword evidence="4" id="KW-1003">Cell membrane</keyword>
<evidence type="ECO:0000313" key="16">
    <source>
        <dbReference type="Proteomes" id="UP001187531"/>
    </source>
</evidence>
<organism evidence="15 16">
    <name type="scientific">Artemia franciscana</name>
    <name type="common">Brine shrimp</name>
    <name type="synonym">Artemia sanfranciscana</name>
    <dbReference type="NCBI Taxonomy" id="6661"/>
    <lineage>
        <taxon>Eukaryota</taxon>
        <taxon>Metazoa</taxon>
        <taxon>Ecdysozoa</taxon>
        <taxon>Arthropoda</taxon>
        <taxon>Crustacea</taxon>
        <taxon>Branchiopoda</taxon>
        <taxon>Anostraca</taxon>
        <taxon>Artemiidae</taxon>
        <taxon>Artemia</taxon>
    </lineage>
</organism>
<evidence type="ECO:0000313" key="15">
    <source>
        <dbReference type="EMBL" id="KAK2715105.1"/>
    </source>
</evidence>
<dbReference type="EMBL" id="JAVRJZ010000012">
    <property type="protein sequence ID" value="KAK2715105.1"/>
    <property type="molecule type" value="Genomic_DNA"/>
</dbReference>
<evidence type="ECO:0000259" key="14">
    <source>
        <dbReference type="PROSITE" id="PS50104"/>
    </source>
</evidence>
<keyword evidence="16" id="KW-1185">Reference proteome</keyword>
<keyword evidence="11" id="KW-0675">Receptor</keyword>